<gene>
    <name evidence="8" type="ORF">L207DRAFT_590656</name>
</gene>
<keyword evidence="2" id="KW-0547">Nucleotide-binding</keyword>
<keyword evidence="6" id="KW-0732">Signal</keyword>
<evidence type="ECO:0000313" key="9">
    <source>
        <dbReference type="Proteomes" id="UP000235786"/>
    </source>
</evidence>
<evidence type="ECO:0000256" key="1">
    <source>
        <dbReference type="ARBA" id="ARBA00022553"/>
    </source>
</evidence>
<evidence type="ECO:0000259" key="7">
    <source>
        <dbReference type="Pfam" id="PF21314"/>
    </source>
</evidence>
<keyword evidence="5" id="KW-0812">Transmembrane</keyword>
<organism evidence="8 9">
    <name type="scientific">Hyaloscypha variabilis (strain UAMH 11265 / GT02V1 / F)</name>
    <name type="common">Meliniomyces variabilis</name>
    <dbReference type="NCBI Taxonomy" id="1149755"/>
    <lineage>
        <taxon>Eukaryota</taxon>
        <taxon>Fungi</taxon>
        <taxon>Dikarya</taxon>
        <taxon>Ascomycota</taxon>
        <taxon>Pezizomycotina</taxon>
        <taxon>Leotiomycetes</taxon>
        <taxon>Helotiales</taxon>
        <taxon>Hyaloscyphaceae</taxon>
        <taxon>Hyaloscypha</taxon>
        <taxon>Hyaloscypha variabilis</taxon>
    </lineage>
</organism>
<name>A0A2J6R1I2_HYAVF</name>
<proteinExistence type="predicted"/>
<feature type="signal peptide" evidence="6">
    <location>
        <begin position="1"/>
        <end position="17"/>
    </location>
</feature>
<reference evidence="8 9" key="1">
    <citation type="submission" date="2016-04" db="EMBL/GenBank/DDBJ databases">
        <title>A degradative enzymes factory behind the ericoid mycorrhizal symbiosis.</title>
        <authorList>
            <consortium name="DOE Joint Genome Institute"/>
            <person name="Martino E."/>
            <person name="Morin E."/>
            <person name="Grelet G."/>
            <person name="Kuo A."/>
            <person name="Kohler A."/>
            <person name="Daghino S."/>
            <person name="Barry K."/>
            <person name="Choi C."/>
            <person name="Cichocki N."/>
            <person name="Clum A."/>
            <person name="Copeland A."/>
            <person name="Hainaut M."/>
            <person name="Haridas S."/>
            <person name="Labutti K."/>
            <person name="Lindquist E."/>
            <person name="Lipzen A."/>
            <person name="Khouja H.-R."/>
            <person name="Murat C."/>
            <person name="Ohm R."/>
            <person name="Olson A."/>
            <person name="Spatafora J."/>
            <person name="Veneault-Fourrey C."/>
            <person name="Henrissat B."/>
            <person name="Grigoriev I."/>
            <person name="Martin F."/>
            <person name="Perotto S."/>
        </authorList>
    </citation>
    <scope>NUCLEOTIDE SEQUENCE [LARGE SCALE GENOMIC DNA]</scope>
    <source>
        <strain evidence="8 9">F</strain>
    </source>
</reference>
<keyword evidence="5" id="KW-0472">Membrane</keyword>
<keyword evidence="5" id="KW-1133">Transmembrane helix</keyword>
<protein>
    <recommendedName>
        <fullName evidence="7">Epidermal growth factor receptor-like transmembrane-juxtamembrane segment domain-containing protein</fullName>
    </recommendedName>
</protein>
<keyword evidence="3" id="KW-0067">ATP-binding</keyword>
<dbReference type="EMBL" id="KZ613959">
    <property type="protein sequence ID" value="PMD32365.1"/>
    <property type="molecule type" value="Genomic_DNA"/>
</dbReference>
<dbReference type="InterPro" id="IPR049328">
    <property type="entry name" value="TM_ErbB1"/>
</dbReference>
<sequence length="239" mass="25066">MTPLALMLVHFLVAVDGAAYPAPTLAARLENRQGVGVATIWSPFVVGTTVSYGSFEWSSATVTTLGNNWNWCTVGFLDCVVMTTCEFGTIFYPGASFVCPSTAASCGTEYLYSTLGANLDFTRFACYGTTGENTKTFLLVSPTSGAMPTTTSSTFTSSLPLSTSSTSLPSTTSPTTTPLQTSRPLQTPVGAIVGGVVGGLAVLALVALIILLLFRRRNQQPAPIQPASTATELIQQQHS</sequence>
<evidence type="ECO:0000256" key="2">
    <source>
        <dbReference type="ARBA" id="ARBA00022741"/>
    </source>
</evidence>
<feature type="region of interest" description="Disordered" evidence="4">
    <location>
        <begin position="151"/>
        <end position="184"/>
    </location>
</feature>
<dbReference type="Proteomes" id="UP000235786">
    <property type="component" value="Unassembled WGS sequence"/>
</dbReference>
<dbReference type="Pfam" id="PF21314">
    <property type="entry name" value="TM_ErbB1"/>
    <property type="match status" value="1"/>
</dbReference>
<dbReference type="AlphaFoldDB" id="A0A2J6R1I2"/>
<keyword evidence="1" id="KW-0597">Phosphoprotein</keyword>
<evidence type="ECO:0000256" key="6">
    <source>
        <dbReference type="SAM" id="SignalP"/>
    </source>
</evidence>
<feature type="chain" id="PRO_5014322046" description="Epidermal growth factor receptor-like transmembrane-juxtamembrane segment domain-containing protein" evidence="6">
    <location>
        <begin position="18"/>
        <end position="239"/>
    </location>
</feature>
<keyword evidence="9" id="KW-1185">Reference proteome</keyword>
<feature type="transmembrane region" description="Helical" evidence="5">
    <location>
        <begin position="189"/>
        <end position="214"/>
    </location>
</feature>
<feature type="domain" description="Epidermal growth factor receptor-like transmembrane-juxtamembrane segment" evidence="7">
    <location>
        <begin position="192"/>
        <end position="220"/>
    </location>
</feature>
<evidence type="ECO:0000256" key="3">
    <source>
        <dbReference type="ARBA" id="ARBA00022840"/>
    </source>
</evidence>
<evidence type="ECO:0000313" key="8">
    <source>
        <dbReference type="EMBL" id="PMD32365.1"/>
    </source>
</evidence>
<evidence type="ECO:0000256" key="4">
    <source>
        <dbReference type="SAM" id="MobiDB-lite"/>
    </source>
</evidence>
<accession>A0A2J6R1I2</accession>
<evidence type="ECO:0000256" key="5">
    <source>
        <dbReference type="SAM" id="Phobius"/>
    </source>
</evidence>
<dbReference type="OrthoDB" id="5421782at2759"/>